<sequence>MSVTLAIGAGGKETEEFVERFILPLFKLKSLGGVGLEEMEDGATIPIGDGKHVVISVDNYTVNPPFFPGGNIGKLAATGSLNDVAVMGAEPKAMFDAIAVEEGFPLKDLKEIIKSMADVLNSMNVALLGGDTKVMPKGSLDKITIATVGIGIAEEPLLTLDRAEPGDKILVTGPVGDHGATILALQFGIKVETLKSDVRPVWPAVKALREALGPDLKSAKDPTRGGLAMALNELAERSKTTVFLDESKVPLRPQVKEYAEMLGVEPFALASEGQAIFVVKGGREEEALEVLRKAGFEEAAIIGEVRKGRPGYVISKTPVGGLRILEKPIGELVPRIC</sequence>
<dbReference type="PANTHER" id="PTHR30303">
    <property type="entry name" value="HYDROGENASE ISOENZYMES FORMATION PROTEIN HYPE"/>
    <property type="match status" value="1"/>
</dbReference>
<dbReference type="GO" id="GO:0051604">
    <property type="term" value="P:protein maturation"/>
    <property type="evidence" value="ECO:0007669"/>
    <property type="project" value="TreeGrafter"/>
</dbReference>
<dbReference type="Pfam" id="PF00586">
    <property type="entry name" value="AIRS"/>
    <property type="match status" value="1"/>
</dbReference>
<comment type="similarity">
    <text evidence="1">Belongs to the HypE family.</text>
</comment>
<evidence type="ECO:0000313" key="4">
    <source>
        <dbReference type="EMBL" id="UXD21787.1"/>
    </source>
</evidence>
<reference evidence="4" key="1">
    <citation type="submission" date="2013-11" db="EMBL/GenBank/DDBJ databases">
        <title>Comparative genomics of Ignicoccus.</title>
        <authorList>
            <person name="Podar M."/>
        </authorList>
    </citation>
    <scope>NUCLEOTIDE SEQUENCE</scope>
    <source>
        <strain evidence="4">DSM 13166</strain>
    </source>
</reference>
<dbReference type="KEGG" id="ipc:IPA_08090"/>
<gene>
    <name evidence="4" type="ORF">IPA_08090</name>
</gene>
<keyword evidence="5" id="KW-1185">Reference proteome</keyword>
<dbReference type="CDD" id="cd02197">
    <property type="entry name" value="HypE"/>
    <property type="match status" value="1"/>
</dbReference>
<evidence type="ECO:0000313" key="5">
    <source>
        <dbReference type="Proteomes" id="UP001063698"/>
    </source>
</evidence>
<dbReference type="PIRSF" id="PIRSF005644">
    <property type="entry name" value="Hdrgns_mtr_HypE"/>
    <property type="match status" value="1"/>
</dbReference>
<dbReference type="PANTHER" id="PTHR30303:SF0">
    <property type="entry name" value="CARBAMOYL DEHYDRATASE HYPE"/>
    <property type="match status" value="1"/>
</dbReference>
<accession>A0A977KA00</accession>
<dbReference type="NCBIfam" id="TIGR02124">
    <property type="entry name" value="hypE"/>
    <property type="match status" value="1"/>
</dbReference>
<evidence type="ECO:0000259" key="2">
    <source>
        <dbReference type="Pfam" id="PF00586"/>
    </source>
</evidence>
<dbReference type="EMBL" id="CP006868">
    <property type="protein sequence ID" value="UXD21787.1"/>
    <property type="molecule type" value="Genomic_DNA"/>
</dbReference>
<dbReference type="AlphaFoldDB" id="A0A977KA00"/>
<feature type="domain" description="PurM-like N-terminal" evidence="2">
    <location>
        <begin position="40"/>
        <end position="153"/>
    </location>
</feature>
<dbReference type="Gene3D" id="3.90.650.10">
    <property type="entry name" value="PurM-like C-terminal domain"/>
    <property type="match status" value="1"/>
</dbReference>
<protein>
    <submittedName>
        <fullName evidence="4">Hydrogenase assembly protein HupF</fullName>
    </submittedName>
</protein>
<feature type="domain" description="PurM-like C-terminal" evidence="3">
    <location>
        <begin position="164"/>
        <end position="313"/>
    </location>
</feature>
<dbReference type="Proteomes" id="UP001063698">
    <property type="component" value="Chromosome"/>
</dbReference>
<dbReference type="InterPro" id="IPR011854">
    <property type="entry name" value="HypE"/>
</dbReference>
<dbReference type="InterPro" id="IPR036676">
    <property type="entry name" value="PurM-like_C_sf"/>
</dbReference>
<dbReference type="InterPro" id="IPR016188">
    <property type="entry name" value="PurM-like_N"/>
</dbReference>
<organism evidence="4 5">
    <name type="scientific">Ignicoccus pacificus DSM 13166</name>
    <dbReference type="NCBI Taxonomy" id="940294"/>
    <lineage>
        <taxon>Archaea</taxon>
        <taxon>Thermoproteota</taxon>
        <taxon>Thermoprotei</taxon>
        <taxon>Desulfurococcales</taxon>
        <taxon>Desulfurococcaceae</taxon>
        <taxon>Ignicoccus</taxon>
    </lineage>
</organism>
<dbReference type="InterPro" id="IPR036921">
    <property type="entry name" value="PurM-like_N_sf"/>
</dbReference>
<proteinExistence type="inferred from homology"/>
<dbReference type="InterPro" id="IPR010918">
    <property type="entry name" value="PurM-like_C_dom"/>
</dbReference>
<evidence type="ECO:0000259" key="3">
    <source>
        <dbReference type="Pfam" id="PF02769"/>
    </source>
</evidence>
<dbReference type="Pfam" id="PF02769">
    <property type="entry name" value="AIRS_C"/>
    <property type="match status" value="1"/>
</dbReference>
<dbReference type="SUPFAM" id="SSF55326">
    <property type="entry name" value="PurM N-terminal domain-like"/>
    <property type="match status" value="1"/>
</dbReference>
<name>A0A977KA00_9CREN</name>
<evidence type="ECO:0000256" key="1">
    <source>
        <dbReference type="ARBA" id="ARBA00006243"/>
    </source>
</evidence>
<dbReference type="SUPFAM" id="SSF56042">
    <property type="entry name" value="PurM C-terminal domain-like"/>
    <property type="match status" value="1"/>
</dbReference>
<dbReference type="Gene3D" id="3.30.1330.10">
    <property type="entry name" value="PurM-like, N-terminal domain"/>
    <property type="match status" value="1"/>
</dbReference>